<gene>
    <name evidence="2" type="ORF">C8N25_101179</name>
</gene>
<proteinExistence type="predicted"/>
<reference evidence="2 3" key="1">
    <citation type="submission" date="2018-08" db="EMBL/GenBank/DDBJ databases">
        <title>Genomic Encyclopedia of Archaeal and Bacterial Type Strains, Phase II (KMG-II): from individual species to whole genera.</title>
        <authorList>
            <person name="Goeker M."/>
        </authorList>
    </citation>
    <scope>NUCLEOTIDE SEQUENCE [LARGE SCALE GENOMIC DNA]</scope>
    <source>
        <strain evidence="2 3">DSM 15986</strain>
    </source>
</reference>
<name>A0A3E0E7Y2_9BACT</name>
<keyword evidence="1" id="KW-1133">Transmembrane helix</keyword>
<evidence type="ECO:0000313" key="2">
    <source>
        <dbReference type="EMBL" id="REG94352.1"/>
    </source>
</evidence>
<keyword evidence="1" id="KW-0812">Transmembrane</keyword>
<keyword evidence="3" id="KW-1185">Reference proteome</keyword>
<protein>
    <submittedName>
        <fullName evidence="2">Uncharacterized protein</fullName>
    </submittedName>
</protein>
<keyword evidence="1" id="KW-0472">Membrane</keyword>
<evidence type="ECO:0000313" key="3">
    <source>
        <dbReference type="Proteomes" id="UP000256405"/>
    </source>
</evidence>
<comment type="caution">
    <text evidence="2">The sequence shown here is derived from an EMBL/GenBank/DDBJ whole genome shotgun (WGS) entry which is preliminary data.</text>
</comment>
<organism evidence="2 3">
    <name type="scientific">Algoriphagus antarcticus</name>
    <dbReference type="NCBI Taxonomy" id="238540"/>
    <lineage>
        <taxon>Bacteria</taxon>
        <taxon>Pseudomonadati</taxon>
        <taxon>Bacteroidota</taxon>
        <taxon>Cytophagia</taxon>
        <taxon>Cytophagales</taxon>
        <taxon>Cyclobacteriaceae</taxon>
        <taxon>Algoriphagus</taxon>
    </lineage>
</organism>
<dbReference type="EMBL" id="QUNF01000001">
    <property type="protein sequence ID" value="REG94352.1"/>
    <property type="molecule type" value="Genomic_DNA"/>
</dbReference>
<dbReference type="Proteomes" id="UP000256405">
    <property type="component" value="Unassembled WGS sequence"/>
</dbReference>
<evidence type="ECO:0000256" key="1">
    <source>
        <dbReference type="SAM" id="Phobius"/>
    </source>
</evidence>
<sequence>MNKSALILAIVTQGLILSVTLYCFYLVLKKPEIKPEE</sequence>
<accession>A0A3E0E7Y2</accession>
<feature type="transmembrane region" description="Helical" evidence="1">
    <location>
        <begin position="6"/>
        <end position="28"/>
    </location>
</feature>
<dbReference type="AlphaFoldDB" id="A0A3E0E7Y2"/>